<evidence type="ECO:0000313" key="2">
    <source>
        <dbReference type="Proteomes" id="UP000634004"/>
    </source>
</evidence>
<evidence type="ECO:0008006" key="3">
    <source>
        <dbReference type="Google" id="ProtNLM"/>
    </source>
</evidence>
<dbReference type="Proteomes" id="UP000634004">
    <property type="component" value="Unassembled WGS sequence"/>
</dbReference>
<reference evidence="1" key="1">
    <citation type="journal article" date="2014" name="Int. J. Syst. Evol. Microbiol.">
        <title>Complete genome sequence of Corynebacterium casei LMG S-19264T (=DSM 44701T), isolated from a smear-ripened cheese.</title>
        <authorList>
            <consortium name="US DOE Joint Genome Institute (JGI-PGF)"/>
            <person name="Walter F."/>
            <person name="Albersmeier A."/>
            <person name="Kalinowski J."/>
            <person name="Ruckert C."/>
        </authorList>
    </citation>
    <scope>NUCLEOTIDE SEQUENCE</scope>
    <source>
        <strain evidence="1">KCTC 32513</strain>
    </source>
</reference>
<name>A0A8J3CSG7_9PROT</name>
<sequence length="218" mass="23590">MYNTDMPTRAELPSSRKLIRSTLIALAAAATLLVTVVLPAEYAVDPTGIGKVLGLTEMGEIKQQLALEAAADEQTAVLIETLETAETQADERAADQVVDTEKVVSLAPVETAPERTDVVTLTLAPGEAAEVKLTMKKDGIAKYEWVTNQGHLNSDLHADGANKAFVSYRKGRSETSNTGEFIAGFEGVHGWFWRNRSDVDVEVTLRVSGAYSEVKRVL</sequence>
<dbReference type="RefSeq" id="WP_189498747.1">
    <property type="nucleotide sequence ID" value="NZ_BMZH01000011.1"/>
</dbReference>
<evidence type="ECO:0000313" key="1">
    <source>
        <dbReference type="EMBL" id="GHB00326.1"/>
    </source>
</evidence>
<dbReference type="AlphaFoldDB" id="A0A8J3CSG7"/>
<comment type="caution">
    <text evidence="1">The sequence shown here is derived from an EMBL/GenBank/DDBJ whole genome shotgun (WGS) entry which is preliminary data.</text>
</comment>
<organism evidence="1 2">
    <name type="scientific">Algimonas arctica</name>
    <dbReference type="NCBI Taxonomy" id="1479486"/>
    <lineage>
        <taxon>Bacteria</taxon>
        <taxon>Pseudomonadati</taxon>
        <taxon>Pseudomonadota</taxon>
        <taxon>Alphaproteobacteria</taxon>
        <taxon>Maricaulales</taxon>
        <taxon>Robiginitomaculaceae</taxon>
        <taxon>Algimonas</taxon>
    </lineage>
</organism>
<protein>
    <recommendedName>
        <fullName evidence="3">Transmembrane anchor protein</fullName>
    </recommendedName>
</protein>
<gene>
    <name evidence="1" type="ORF">GCM10009069_23850</name>
</gene>
<reference evidence="1" key="2">
    <citation type="submission" date="2020-09" db="EMBL/GenBank/DDBJ databases">
        <authorList>
            <person name="Sun Q."/>
            <person name="Kim S."/>
        </authorList>
    </citation>
    <scope>NUCLEOTIDE SEQUENCE</scope>
    <source>
        <strain evidence="1">KCTC 32513</strain>
    </source>
</reference>
<keyword evidence="2" id="KW-1185">Reference proteome</keyword>
<proteinExistence type="predicted"/>
<accession>A0A8J3CSG7</accession>
<dbReference type="EMBL" id="BMZH01000011">
    <property type="protein sequence ID" value="GHB00326.1"/>
    <property type="molecule type" value="Genomic_DNA"/>
</dbReference>